<dbReference type="InterPro" id="IPR058625">
    <property type="entry name" value="MdtA-like_BSH"/>
</dbReference>
<evidence type="ECO:0000313" key="8">
    <source>
        <dbReference type="EMBL" id="RRB02829.1"/>
    </source>
</evidence>
<dbReference type="PANTHER" id="PTHR30469:SF36">
    <property type="entry name" value="BLL3903 PROTEIN"/>
    <property type="match status" value="1"/>
</dbReference>
<evidence type="ECO:0000259" key="6">
    <source>
        <dbReference type="Pfam" id="PF25954"/>
    </source>
</evidence>
<dbReference type="FunFam" id="2.40.30.170:FF:000010">
    <property type="entry name" value="Efflux RND transporter periplasmic adaptor subunit"/>
    <property type="match status" value="1"/>
</dbReference>
<evidence type="ECO:0000259" key="5">
    <source>
        <dbReference type="Pfam" id="PF25917"/>
    </source>
</evidence>
<dbReference type="AlphaFoldDB" id="A0A3P1BP47"/>
<dbReference type="Gene3D" id="2.40.30.170">
    <property type="match status" value="1"/>
</dbReference>
<dbReference type="Gene3D" id="2.40.50.100">
    <property type="match status" value="1"/>
</dbReference>
<dbReference type="NCBIfam" id="TIGR01730">
    <property type="entry name" value="RND_mfp"/>
    <property type="match status" value="1"/>
</dbReference>
<evidence type="ECO:0000313" key="9">
    <source>
        <dbReference type="Proteomes" id="UP000271925"/>
    </source>
</evidence>
<dbReference type="GO" id="GO:1990281">
    <property type="term" value="C:efflux pump complex"/>
    <property type="evidence" value="ECO:0007669"/>
    <property type="project" value="TreeGrafter"/>
</dbReference>
<feature type="domain" description="CusB-like beta-barrel" evidence="6">
    <location>
        <begin position="212"/>
        <end position="282"/>
    </location>
</feature>
<dbReference type="RefSeq" id="WP_124876992.1">
    <property type="nucleotide sequence ID" value="NZ_RQJO01000009.1"/>
</dbReference>
<feature type="domain" description="Multidrug resistance protein MdtA-like barrel-sandwich hybrid" evidence="5">
    <location>
        <begin position="78"/>
        <end position="198"/>
    </location>
</feature>
<sequence>MKRWIAIILVVLVLGGVIYYNKFYKQQPGGSGGGRGGAPSGQAGGKPGGGPTAVNVFVVTSQNLKDEVVATGSLLASEQVDIYPEISGRIVELNIQEGRSVSQGTLLVKLYDGDLQAQLLKLRSLEENNRRIEERNKQLLQRGGISQQEYDIIVTNLKGTLADIEVTKAALRKTEIRAPFSGSMGLRNVSLGAVVSPNTLIARLQQTNSMKLDFSVPEKYGSSVKIGSVISFQIDGSDKTFNGAVYAIEPGVEEATRNLRIRARVNNNSANLRPGTFAKVNLVINTSNALVVPTQAVIPQTRGSQVVVIEKGKAVFKDVKIGLRNASVVEVTQGLQKGDSVATTGLIFLRPESPVKIAKIDKLTGQTQSGEGPGAGNSASMK</sequence>
<dbReference type="EMBL" id="RQJO01000009">
    <property type="protein sequence ID" value="RRB02829.1"/>
    <property type="molecule type" value="Genomic_DNA"/>
</dbReference>
<dbReference type="InterPro" id="IPR058637">
    <property type="entry name" value="YknX-like_C"/>
</dbReference>
<comment type="similarity">
    <text evidence="1">Belongs to the membrane fusion protein (MFP) (TC 8.A.1) family.</text>
</comment>
<dbReference type="PANTHER" id="PTHR30469">
    <property type="entry name" value="MULTIDRUG RESISTANCE PROTEIN MDTA"/>
    <property type="match status" value="1"/>
</dbReference>
<dbReference type="Pfam" id="PF25954">
    <property type="entry name" value="Beta-barrel_RND_2"/>
    <property type="match status" value="1"/>
</dbReference>
<comment type="caution">
    <text evidence="8">The sequence shown here is derived from an EMBL/GenBank/DDBJ whole genome shotgun (WGS) entry which is preliminary data.</text>
</comment>
<name>A0A3P1BP47_9BACT</name>
<dbReference type="Proteomes" id="UP000271925">
    <property type="component" value="Unassembled WGS sequence"/>
</dbReference>
<dbReference type="GO" id="GO:0015562">
    <property type="term" value="F:efflux transmembrane transporter activity"/>
    <property type="evidence" value="ECO:0007669"/>
    <property type="project" value="TreeGrafter"/>
</dbReference>
<dbReference type="InterPro" id="IPR058792">
    <property type="entry name" value="Beta-barrel_RND_2"/>
</dbReference>
<reference evidence="8 9" key="1">
    <citation type="submission" date="2018-11" db="EMBL/GenBank/DDBJ databases">
        <authorList>
            <person name="Zhou Z."/>
            <person name="Wang G."/>
        </authorList>
    </citation>
    <scope>NUCLEOTIDE SEQUENCE [LARGE SCALE GENOMIC DNA]</scope>
    <source>
        <strain evidence="8 9">KCTC52004</strain>
    </source>
</reference>
<organism evidence="8 9">
    <name type="scientific">Larkinella rosea</name>
    <dbReference type="NCBI Taxonomy" id="2025312"/>
    <lineage>
        <taxon>Bacteria</taxon>
        <taxon>Pseudomonadati</taxon>
        <taxon>Bacteroidota</taxon>
        <taxon>Cytophagia</taxon>
        <taxon>Cytophagales</taxon>
        <taxon>Spirosomataceae</taxon>
        <taxon>Larkinella</taxon>
    </lineage>
</organism>
<dbReference type="InterPro" id="IPR058624">
    <property type="entry name" value="MdtA-like_HH"/>
</dbReference>
<evidence type="ECO:0000256" key="3">
    <source>
        <dbReference type="SAM" id="MobiDB-lite"/>
    </source>
</evidence>
<dbReference type="Gene3D" id="2.40.420.20">
    <property type="match status" value="1"/>
</dbReference>
<feature type="region of interest" description="Disordered" evidence="3">
    <location>
        <begin position="29"/>
        <end position="48"/>
    </location>
</feature>
<keyword evidence="9" id="KW-1185">Reference proteome</keyword>
<evidence type="ECO:0000259" key="7">
    <source>
        <dbReference type="Pfam" id="PF25989"/>
    </source>
</evidence>
<dbReference type="Gene3D" id="1.10.287.470">
    <property type="entry name" value="Helix hairpin bin"/>
    <property type="match status" value="1"/>
</dbReference>
<dbReference type="OrthoDB" id="9806939at2"/>
<evidence type="ECO:0000256" key="1">
    <source>
        <dbReference type="ARBA" id="ARBA00009477"/>
    </source>
</evidence>
<dbReference type="Pfam" id="PF25917">
    <property type="entry name" value="BSH_RND"/>
    <property type="match status" value="1"/>
</dbReference>
<keyword evidence="2" id="KW-0175">Coiled coil</keyword>
<protein>
    <submittedName>
        <fullName evidence="8">Efflux RND transporter periplasmic adaptor subunit</fullName>
    </submittedName>
</protein>
<dbReference type="Pfam" id="PF25989">
    <property type="entry name" value="YknX_C"/>
    <property type="match status" value="1"/>
</dbReference>
<accession>A0A3P1BP47</accession>
<feature type="domain" description="YknX-like C-terminal permuted SH3-like" evidence="7">
    <location>
        <begin position="289"/>
        <end position="345"/>
    </location>
</feature>
<evidence type="ECO:0000256" key="2">
    <source>
        <dbReference type="SAM" id="Coils"/>
    </source>
</evidence>
<dbReference type="SUPFAM" id="SSF111369">
    <property type="entry name" value="HlyD-like secretion proteins"/>
    <property type="match status" value="1"/>
</dbReference>
<gene>
    <name evidence="8" type="ORF">EHT25_20540</name>
</gene>
<feature type="domain" description="Multidrug resistance protein MdtA-like alpha-helical hairpin" evidence="4">
    <location>
        <begin position="114"/>
        <end position="174"/>
    </location>
</feature>
<dbReference type="Pfam" id="PF25876">
    <property type="entry name" value="HH_MFP_RND"/>
    <property type="match status" value="1"/>
</dbReference>
<feature type="coiled-coil region" evidence="2">
    <location>
        <begin position="115"/>
        <end position="142"/>
    </location>
</feature>
<dbReference type="InterPro" id="IPR006143">
    <property type="entry name" value="RND_pump_MFP"/>
</dbReference>
<proteinExistence type="inferred from homology"/>
<evidence type="ECO:0000259" key="4">
    <source>
        <dbReference type="Pfam" id="PF25876"/>
    </source>
</evidence>
<feature type="region of interest" description="Disordered" evidence="3">
    <location>
        <begin position="362"/>
        <end position="382"/>
    </location>
</feature>